<dbReference type="Gene3D" id="3.40.50.10090">
    <property type="match status" value="2"/>
</dbReference>
<sequence length="233" mass="26131">MRKTINILCTRKLDADILKKAELNNIHIDCVPFIETIFTQSMDVENKVKELATQEITAVFTSKKAVEGVIGLLKSAPSKWNIFCTGGITKKTIIKFFGEEAIKGSGKHASDVKEKLYKKKQNISKAYFFCGDQRMNDLPEYLPTQGIAVEELIVYKTIQIPQYIDKEYDGVMFFSPSAAHSYFSENTIATDVPLFSIGNTTTATIKTYSANPIITSEWPGQDSLLNLVIEYFA</sequence>
<name>A0A2W5GX57_9SPHI</name>
<comment type="caution">
    <text evidence="2">The sequence shown here is derived from an EMBL/GenBank/DDBJ whole genome shotgun (WGS) entry which is preliminary data.</text>
</comment>
<dbReference type="InterPro" id="IPR003754">
    <property type="entry name" value="4pyrrol_synth_uPrphyn_synth"/>
</dbReference>
<dbReference type="GO" id="GO:0006780">
    <property type="term" value="P:uroporphyrinogen III biosynthetic process"/>
    <property type="evidence" value="ECO:0007669"/>
    <property type="project" value="InterPro"/>
</dbReference>
<feature type="domain" description="Tetrapyrrole biosynthesis uroporphyrinogen III synthase" evidence="1">
    <location>
        <begin position="26"/>
        <end position="225"/>
    </location>
</feature>
<dbReference type="InterPro" id="IPR036108">
    <property type="entry name" value="4pyrrol_syn_uPrphyn_synt_sf"/>
</dbReference>
<evidence type="ECO:0000313" key="2">
    <source>
        <dbReference type="EMBL" id="PZP50426.1"/>
    </source>
</evidence>
<dbReference type="CDD" id="cd06578">
    <property type="entry name" value="HemD"/>
    <property type="match status" value="1"/>
</dbReference>
<dbReference type="GO" id="GO:0004852">
    <property type="term" value="F:uroporphyrinogen-III synthase activity"/>
    <property type="evidence" value="ECO:0007669"/>
    <property type="project" value="InterPro"/>
</dbReference>
<dbReference type="Pfam" id="PF02602">
    <property type="entry name" value="HEM4"/>
    <property type="match status" value="1"/>
</dbReference>
<reference evidence="2 3" key="1">
    <citation type="submission" date="2017-11" db="EMBL/GenBank/DDBJ databases">
        <title>Infants hospitalized years apart are colonized by the same room-sourced microbial strains.</title>
        <authorList>
            <person name="Brooks B."/>
            <person name="Olm M.R."/>
            <person name="Firek B.A."/>
            <person name="Baker R."/>
            <person name="Thomas B.C."/>
            <person name="Morowitz M.J."/>
            <person name="Banfield J.F."/>
        </authorList>
    </citation>
    <scope>NUCLEOTIDE SEQUENCE [LARGE SCALE GENOMIC DNA]</scope>
    <source>
        <strain evidence="2">S2_009_000_R2_76</strain>
    </source>
</reference>
<dbReference type="GO" id="GO:0005829">
    <property type="term" value="C:cytosol"/>
    <property type="evidence" value="ECO:0007669"/>
    <property type="project" value="TreeGrafter"/>
</dbReference>
<accession>A0A2W5GX57</accession>
<dbReference type="Proteomes" id="UP000249645">
    <property type="component" value="Unassembled WGS sequence"/>
</dbReference>
<evidence type="ECO:0000259" key="1">
    <source>
        <dbReference type="Pfam" id="PF02602"/>
    </source>
</evidence>
<dbReference type="SUPFAM" id="SSF69618">
    <property type="entry name" value="HemD-like"/>
    <property type="match status" value="1"/>
</dbReference>
<dbReference type="PANTHER" id="PTHR12390">
    <property type="entry name" value="UROPORPHYRINOGEN III SYNTHASE"/>
    <property type="match status" value="1"/>
</dbReference>
<dbReference type="AlphaFoldDB" id="A0A2W5GX57"/>
<dbReference type="InterPro" id="IPR039793">
    <property type="entry name" value="UROS/Hem4"/>
</dbReference>
<dbReference type="PANTHER" id="PTHR12390:SF0">
    <property type="entry name" value="UROPORPHYRINOGEN-III SYNTHASE"/>
    <property type="match status" value="1"/>
</dbReference>
<gene>
    <name evidence="2" type="ORF">DI598_05625</name>
</gene>
<organism evidence="2 3">
    <name type="scientific">Pseudopedobacter saltans</name>
    <dbReference type="NCBI Taxonomy" id="151895"/>
    <lineage>
        <taxon>Bacteria</taxon>
        <taxon>Pseudomonadati</taxon>
        <taxon>Bacteroidota</taxon>
        <taxon>Sphingobacteriia</taxon>
        <taxon>Sphingobacteriales</taxon>
        <taxon>Sphingobacteriaceae</taxon>
        <taxon>Pseudopedobacter</taxon>
    </lineage>
</organism>
<proteinExistence type="predicted"/>
<evidence type="ECO:0000313" key="3">
    <source>
        <dbReference type="Proteomes" id="UP000249645"/>
    </source>
</evidence>
<dbReference type="EMBL" id="QFOI01000068">
    <property type="protein sequence ID" value="PZP50426.1"/>
    <property type="molecule type" value="Genomic_DNA"/>
</dbReference>
<protein>
    <recommendedName>
        <fullName evidence="1">Tetrapyrrole biosynthesis uroporphyrinogen III synthase domain-containing protein</fullName>
    </recommendedName>
</protein>